<reference evidence="6 7" key="2">
    <citation type="submission" date="2018-05" db="EMBL/GenBank/DDBJ databases">
        <title>Draft genome sequences of Dehalococcoides mccartyi strains RC and KS.</title>
        <authorList>
            <person name="Higgins S.A."/>
            <person name="Padilla-Crespo E."/>
            <person name="Loeffler F.E."/>
        </authorList>
    </citation>
    <scope>NUCLEOTIDE SEQUENCE [LARGE SCALE GENOMIC DNA]</scope>
    <source>
        <strain evidence="4 6">KS</strain>
        <strain evidence="3 7">RC</strain>
    </source>
</reference>
<evidence type="ECO:0000313" key="3">
    <source>
        <dbReference type="EMBL" id="RAL69126.1"/>
    </source>
</evidence>
<dbReference type="AlphaFoldDB" id="A0A142VAN7"/>
<dbReference type="RefSeq" id="WP_011309605.1">
    <property type="nucleotide sequence ID" value="NZ_AP024514.1"/>
</dbReference>
<reference evidence="2 5" key="1">
    <citation type="submission" date="2015-03" db="EMBL/GenBank/DDBJ databases">
        <title>Genomic characterization of Dehalococcoides mccartyi strain 11a5, an unusal plasmid-containing chloroethene dechlorinator.</title>
        <authorList>
            <person name="Zhao S."/>
            <person name="Ding C."/>
            <person name="He J."/>
        </authorList>
    </citation>
    <scope>NUCLEOTIDE SEQUENCE [LARGE SCALE GENOMIC DNA]</scope>
    <source>
        <strain evidence="2 5">11a5</strain>
    </source>
</reference>
<proteinExistence type="predicted"/>
<evidence type="ECO:0000313" key="7">
    <source>
        <dbReference type="Proteomes" id="UP000249146"/>
    </source>
</evidence>
<dbReference type="EMBL" id="QGLC01000011">
    <property type="protein sequence ID" value="RAL69126.1"/>
    <property type="molecule type" value="Genomic_DNA"/>
</dbReference>
<organism evidence="2 5">
    <name type="scientific">Dehalococcoides mccartyi</name>
    <dbReference type="NCBI Taxonomy" id="61435"/>
    <lineage>
        <taxon>Bacteria</taxon>
        <taxon>Bacillati</taxon>
        <taxon>Chloroflexota</taxon>
        <taxon>Dehalococcoidia</taxon>
        <taxon>Dehalococcoidales</taxon>
        <taxon>Dehalococcoidaceae</taxon>
        <taxon>Dehalococcoides</taxon>
    </lineage>
</organism>
<evidence type="ECO:0000313" key="6">
    <source>
        <dbReference type="Proteomes" id="UP000248786"/>
    </source>
</evidence>
<dbReference type="SUPFAM" id="SSF159894">
    <property type="entry name" value="YgaC/TfoX-N like"/>
    <property type="match status" value="1"/>
</dbReference>
<evidence type="ECO:0000259" key="1">
    <source>
        <dbReference type="Pfam" id="PF04993"/>
    </source>
</evidence>
<dbReference type="Proteomes" id="UP000248786">
    <property type="component" value="Unassembled WGS sequence"/>
</dbReference>
<protein>
    <submittedName>
        <fullName evidence="3">TfoX domain protein</fullName>
    </submittedName>
    <submittedName>
        <fullName evidence="2">TfoX domain-containing protein</fullName>
    </submittedName>
</protein>
<dbReference type="EMBL" id="QGLD01000011">
    <property type="protein sequence ID" value="RAL70259.1"/>
    <property type="molecule type" value="Genomic_DNA"/>
</dbReference>
<evidence type="ECO:0000313" key="5">
    <source>
        <dbReference type="Proteomes" id="UP000076394"/>
    </source>
</evidence>
<sequence>MRATKEFLQLVMDKLSALPEIDSRAMFGGYGIYSEGLMFGLLADENSLYFKAGDTNLADYASYGSHQFKPMPYYEVPADVFEDDGLFIKWAERSVMQAKLMAAKKASKKYK</sequence>
<accession>A0A142VAN7</accession>
<evidence type="ECO:0000313" key="2">
    <source>
        <dbReference type="EMBL" id="AMU86900.1"/>
    </source>
</evidence>
<dbReference type="EMBL" id="CP011127">
    <property type="protein sequence ID" value="AMU86900.1"/>
    <property type="molecule type" value="Genomic_DNA"/>
</dbReference>
<dbReference type="Pfam" id="PF04993">
    <property type="entry name" value="TfoX_N"/>
    <property type="match status" value="1"/>
</dbReference>
<evidence type="ECO:0000313" key="4">
    <source>
        <dbReference type="EMBL" id="RAL70259.1"/>
    </source>
</evidence>
<dbReference type="Proteomes" id="UP000076394">
    <property type="component" value="Chromosome"/>
</dbReference>
<dbReference type="Gene3D" id="3.30.1460.30">
    <property type="entry name" value="YgaC/TfoX-N like chaperone"/>
    <property type="match status" value="1"/>
</dbReference>
<dbReference type="OMA" id="DLMAKWV"/>
<dbReference type="OrthoDB" id="9803291at2"/>
<feature type="domain" description="TfoX N-terminal" evidence="1">
    <location>
        <begin position="14"/>
        <end position="98"/>
    </location>
</feature>
<dbReference type="PATRIC" id="fig|61435.13.peg.1098"/>
<dbReference type="InterPro" id="IPR007076">
    <property type="entry name" value="TfoX_N"/>
</dbReference>
<gene>
    <name evidence="4" type="ORF">C1G86_1137</name>
    <name evidence="3" type="ORF">C1G87_1101</name>
    <name evidence="2" type="ORF">Dm11a5_1074</name>
</gene>
<dbReference type="Proteomes" id="UP000249146">
    <property type="component" value="Unassembled WGS sequence"/>
</dbReference>
<name>A0A142VAN7_9CHLR</name>